<feature type="compositionally biased region" description="Polar residues" evidence="1">
    <location>
        <begin position="34"/>
        <end position="43"/>
    </location>
</feature>
<feature type="region of interest" description="Disordered" evidence="1">
    <location>
        <begin position="18"/>
        <end position="50"/>
    </location>
</feature>
<evidence type="ECO:0000313" key="3">
    <source>
        <dbReference type="Proteomes" id="UP001607302"/>
    </source>
</evidence>
<name>A0ABD2A1H7_VESSQ</name>
<reference evidence="2 3" key="1">
    <citation type="journal article" date="2024" name="Ann. Entomol. Soc. Am.">
        <title>Genomic analyses of the southern and eastern yellowjacket wasps (Hymenoptera: Vespidae) reveal evolutionary signatures of social life.</title>
        <authorList>
            <person name="Catto M.A."/>
            <person name="Caine P.B."/>
            <person name="Orr S.E."/>
            <person name="Hunt B.G."/>
            <person name="Goodisman M.A.D."/>
        </authorList>
    </citation>
    <scope>NUCLEOTIDE SEQUENCE [LARGE SCALE GENOMIC DNA]</scope>
    <source>
        <strain evidence="2">233</strain>
        <tissue evidence="2">Head and thorax</tissue>
    </source>
</reference>
<dbReference type="Proteomes" id="UP001607302">
    <property type="component" value="Unassembled WGS sequence"/>
</dbReference>
<comment type="caution">
    <text evidence="2">The sequence shown here is derived from an EMBL/GenBank/DDBJ whole genome shotgun (WGS) entry which is preliminary data.</text>
</comment>
<sequence>MDLNVPRKIAVRCRHDSASSLKSVGSRKKASEQRFVNSPTINPGNKKRTGAKKNLNLDRLDALERDTTFPMLLVISFEEKLLSRYIILHINIIYGRSDLNIFMILLDPPRNLSIRCKILIIPDKKI</sequence>
<accession>A0ABD2A1H7</accession>
<evidence type="ECO:0000313" key="2">
    <source>
        <dbReference type="EMBL" id="KAL2714483.1"/>
    </source>
</evidence>
<protein>
    <submittedName>
        <fullName evidence="2">Uncharacterized protein</fullName>
    </submittedName>
</protein>
<gene>
    <name evidence="2" type="ORF">V1478_015668</name>
</gene>
<organism evidence="2 3">
    <name type="scientific">Vespula squamosa</name>
    <name type="common">Southern yellow jacket</name>
    <name type="synonym">Wasp</name>
    <dbReference type="NCBI Taxonomy" id="30214"/>
    <lineage>
        <taxon>Eukaryota</taxon>
        <taxon>Metazoa</taxon>
        <taxon>Ecdysozoa</taxon>
        <taxon>Arthropoda</taxon>
        <taxon>Hexapoda</taxon>
        <taxon>Insecta</taxon>
        <taxon>Pterygota</taxon>
        <taxon>Neoptera</taxon>
        <taxon>Endopterygota</taxon>
        <taxon>Hymenoptera</taxon>
        <taxon>Apocrita</taxon>
        <taxon>Aculeata</taxon>
        <taxon>Vespoidea</taxon>
        <taxon>Vespidae</taxon>
        <taxon>Vespinae</taxon>
        <taxon>Vespula</taxon>
    </lineage>
</organism>
<dbReference type="EMBL" id="JAUDFV010000156">
    <property type="protein sequence ID" value="KAL2714483.1"/>
    <property type="molecule type" value="Genomic_DNA"/>
</dbReference>
<dbReference type="AlphaFoldDB" id="A0ABD2A1H7"/>
<keyword evidence="3" id="KW-1185">Reference proteome</keyword>
<proteinExistence type="predicted"/>
<evidence type="ECO:0000256" key="1">
    <source>
        <dbReference type="SAM" id="MobiDB-lite"/>
    </source>
</evidence>